<evidence type="ECO:0000313" key="2">
    <source>
        <dbReference type="Proteomes" id="UP000016462"/>
    </source>
</evidence>
<sequence length="81" mass="9436">MYGEGWMRAEDDADRVRELRRTAPAVHPALVHEGMVVLNRRGQVGEVLTVTRRVASVLVRGRRWRRRERWSLESIIESRAA</sequence>
<protein>
    <submittedName>
        <fullName evidence="1">Uncharacterized protein</fullName>
    </submittedName>
</protein>
<dbReference type="EMBL" id="ASHR01000031">
    <property type="protein sequence ID" value="ERG63492.1"/>
    <property type="molecule type" value="Genomic_DNA"/>
</dbReference>
<accession>U1LNF2</accession>
<comment type="caution">
    <text evidence="1">The sequence shown here is derived from an EMBL/GenBank/DDBJ whole genome shotgun (WGS) entry which is preliminary data.</text>
</comment>
<gene>
    <name evidence="1" type="ORF">L332_03355</name>
</gene>
<evidence type="ECO:0000313" key="1">
    <source>
        <dbReference type="EMBL" id="ERG63492.1"/>
    </source>
</evidence>
<dbReference type="AlphaFoldDB" id="U1LNF2"/>
<name>U1LNF2_9MICO</name>
<dbReference type="Proteomes" id="UP000016462">
    <property type="component" value="Unassembled WGS sequence"/>
</dbReference>
<reference evidence="1 2" key="1">
    <citation type="journal article" date="2013" name="Genome Announc.">
        <title>First draft genome sequence from a member of the genus agrococcus, isolated from modern microbialites.</title>
        <authorList>
            <person name="White R.A.III."/>
            <person name="Grassa C.J."/>
            <person name="Suttle C.A."/>
        </authorList>
    </citation>
    <scope>NUCLEOTIDE SEQUENCE [LARGE SCALE GENOMIC DNA]</scope>
    <source>
        <strain evidence="1 2">RW1</strain>
    </source>
</reference>
<organism evidence="1 2">
    <name type="scientific">Agrococcus pavilionensis RW1</name>
    <dbReference type="NCBI Taxonomy" id="1330458"/>
    <lineage>
        <taxon>Bacteria</taxon>
        <taxon>Bacillati</taxon>
        <taxon>Actinomycetota</taxon>
        <taxon>Actinomycetes</taxon>
        <taxon>Micrococcales</taxon>
        <taxon>Microbacteriaceae</taxon>
        <taxon>Agrococcus</taxon>
    </lineage>
</organism>
<keyword evidence="2" id="KW-1185">Reference proteome</keyword>
<proteinExistence type="predicted"/>